<proteinExistence type="predicted"/>
<evidence type="ECO:0000259" key="2">
    <source>
        <dbReference type="Pfam" id="PF13568"/>
    </source>
</evidence>
<dbReference type="InterPro" id="IPR011250">
    <property type="entry name" value="OMP/PagP_B-barrel"/>
</dbReference>
<sequence>MKNLLFVCFLILGSIHLSAQDFGFGVKAGVNISNLGGDYYVGLGSLGSRVAFHLGGVAEVPITDKISVQPELLYSSQGSNWDYGSNGENLKLDYVNLPILGKYHILQGLSAEAGPVVGFLVSTNADDDQFKSLDIGFGIGASYQLANNIFFSLRYNKGIANINGEDFSGSSNNNVVQISAGYSF</sequence>
<comment type="caution">
    <text evidence="3">The sequence shown here is derived from an EMBL/GenBank/DDBJ whole genome shotgun (WGS) entry which is preliminary data.</text>
</comment>
<evidence type="ECO:0000313" key="4">
    <source>
        <dbReference type="Proteomes" id="UP001595814"/>
    </source>
</evidence>
<accession>A0ABV8JN11</accession>
<protein>
    <submittedName>
        <fullName evidence="3">Porin family protein</fullName>
    </submittedName>
</protein>
<name>A0ABV8JN11_9FLAO</name>
<keyword evidence="4" id="KW-1185">Reference proteome</keyword>
<dbReference type="EMBL" id="JBHSAW010000004">
    <property type="protein sequence ID" value="MFC4095949.1"/>
    <property type="molecule type" value="Genomic_DNA"/>
</dbReference>
<dbReference type="RefSeq" id="WP_192460421.1">
    <property type="nucleotide sequence ID" value="NZ_JACYFJ010000001.1"/>
</dbReference>
<feature type="domain" description="Outer membrane protein beta-barrel" evidence="2">
    <location>
        <begin position="19"/>
        <end position="162"/>
    </location>
</feature>
<feature type="signal peptide" evidence="1">
    <location>
        <begin position="1"/>
        <end position="19"/>
    </location>
</feature>
<evidence type="ECO:0000256" key="1">
    <source>
        <dbReference type="SAM" id="SignalP"/>
    </source>
</evidence>
<reference evidence="4" key="1">
    <citation type="journal article" date="2019" name="Int. J. Syst. Evol. Microbiol.">
        <title>The Global Catalogue of Microorganisms (GCM) 10K type strain sequencing project: providing services to taxonomists for standard genome sequencing and annotation.</title>
        <authorList>
            <consortium name="The Broad Institute Genomics Platform"/>
            <consortium name="The Broad Institute Genome Sequencing Center for Infectious Disease"/>
            <person name="Wu L."/>
            <person name="Ma J."/>
        </authorList>
    </citation>
    <scope>NUCLEOTIDE SEQUENCE [LARGE SCALE GENOMIC DNA]</scope>
    <source>
        <strain evidence="4">CECT 7477</strain>
    </source>
</reference>
<organism evidence="3 4">
    <name type="scientific">Euzebyella saccharophila</name>
    <dbReference type="NCBI Taxonomy" id="679664"/>
    <lineage>
        <taxon>Bacteria</taxon>
        <taxon>Pseudomonadati</taxon>
        <taxon>Bacteroidota</taxon>
        <taxon>Flavobacteriia</taxon>
        <taxon>Flavobacteriales</taxon>
        <taxon>Flavobacteriaceae</taxon>
        <taxon>Euzebyella</taxon>
    </lineage>
</organism>
<dbReference type="SUPFAM" id="SSF56925">
    <property type="entry name" value="OMPA-like"/>
    <property type="match status" value="1"/>
</dbReference>
<dbReference type="Proteomes" id="UP001595814">
    <property type="component" value="Unassembled WGS sequence"/>
</dbReference>
<evidence type="ECO:0000313" key="3">
    <source>
        <dbReference type="EMBL" id="MFC4095949.1"/>
    </source>
</evidence>
<feature type="chain" id="PRO_5046595328" evidence="1">
    <location>
        <begin position="20"/>
        <end position="184"/>
    </location>
</feature>
<dbReference type="InterPro" id="IPR025665">
    <property type="entry name" value="Beta-barrel_OMP_2"/>
</dbReference>
<gene>
    <name evidence="3" type="ORF">ACFOUT_08685</name>
</gene>
<dbReference type="Pfam" id="PF13568">
    <property type="entry name" value="OMP_b-brl_2"/>
    <property type="match status" value="1"/>
</dbReference>
<keyword evidence="1" id="KW-0732">Signal</keyword>